<dbReference type="PATRIC" id="fig|1288963.3.peg.2022"/>
<reference evidence="2 3" key="1">
    <citation type="submission" date="2013-02" db="EMBL/GenBank/DDBJ databases">
        <title>A novel strain isolated from Lonar lake, Maharashtra, India.</title>
        <authorList>
            <person name="Singh A."/>
        </authorList>
    </citation>
    <scope>NUCLEOTIDE SEQUENCE [LARGE SCALE GENOMIC DNA]</scope>
    <source>
        <strain evidence="2 3">AK24</strain>
    </source>
</reference>
<sequence length="411" mass="46547">MRILHVVAGDLSGGAAKGAYILHKELLKQGVNSTILSNSSFRISGDNSIFYVSKVNFSTFISNLLWKALERIQLFKYTNRMNRIFSTGFFGTNFLKYSVYREADIVHLHWINAGLVDIKTLQSIDKPIVWTIRDMWPMTGGCHYTMGCDRFKVGCGKCPQLGSLRLKDLSYDVIRRKEKYLQKDISIVGISEWVSEMARVSFLFNDFEVITINNGVDTSSFTRFSKEYARNCLGISTKKRIILVGSAKLSDYYKGFEKFLESLSYLNNEECYLMFFGNIDSNLFQTLNFEFNSLGYIDNYDRLSLAYSAADVFVAPSIQEAFGKTIVESIACGTPVVTFDVGGPKFIVSQGITGYKAKPFDSRDLAIGISWVLENIPEINVSFCDDVRANFDVYNIAGKYIDLYQKRINGQ</sequence>
<comment type="caution">
    <text evidence="2">The sequence shown here is derived from an EMBL/GenBank/DDBJ whole genome shotgun (WGS) entry which is preliminary data.</text>
</comment>
<dbReference type="OrthoDB" id="9768685at2"/>
<keyword evidence="3" id="KW-1185">Reference proteome</keyword>
<evidence type="ECO:0000313" key="2">
    <source>
        <dbReference type="EMBL" id="EON77501.1"/>
    </source>
</evidence>
<gene>
    <name evidence="2" type="ORF">ADIS_2031</name>
</gene>
<dbReference type="PANTHER" id="PTHR12526">
    <property type="entry name" value="GLYCOSYLTRANSFERASE"/>
    <property type="match status" value="1"/>
</dbReference>
<dbReference type="SUPFAM" id="SSF53756">
    <property type="entry name" value="UDP-Glycosyltransferase/glycogen phosphorylase"/>
    <property type="match status" value="1"/>
</dbReference>
<dbReference type="Proteomes" id="UP000013909">
    <property type="component" value="Unassembled WGS sequence"/>
</dbReference>
<proteinExistence type="predicted"/>
<evidence type="ECO:0000259" key="1">
    <source>
        <dbReference type="Pfam" id="PF00534"/>
    </source>
</evidence>
<accession>R7ZTN1</accession>
<dbReference type="AlphaFoldDB" id="R7ZTN1"/>
<feature type="domain" description="Glycosyl transferase family 1" evidence="1">
    <location>
        <begin position="235"/>
        <end position="375"/>
    </location>
</feature>
<dbReference type="CDD" id="cd03825">
    <property type="entry name" value="GT4_WcaC-like"/>
    <property type="match status" value="1"/>
</dbReference>
<dbReference type="Gene3D" id="3.40.50.2000">
    <property type="entry name" value="Glycogen Phosphorylase B"/>
    <property type="match status" value="2"/>
</dbReference>
<name>R7ZTN1_9BACT</name>
<evidence type="ECO:0000313" key="3">
    <source>
        <dbReference type="Proteomes" id="UP000013909"/>
    </source>
</evidence>
<protein>
    <submittedName>
        <fullName evidence="2">Putative glucosyltransferase</fullName>
    </submittedName>
</protein>
<dbReference type="RefSeq" id="WP_010854169.1">
    <property type="nucleotide sequence ID" value="NZ_AQHR01000054.1"/>
</dbReference>
<organism evidence="2 3">
    <name type="scientific">Lunatimonas lonarensis</name>
    <dbReference type="NCBI Taxonomy" id="1232681"/>
    <lineage>
        <taxon>Bacteria</taxon>
        <taxon>Pseudomonadati</taxon>
        <taxon>Bacteroidota</taxon>
        <taxon>Cytophagia</taxon>
        <taxon>Cytophagales</taxon>
        <taxon>Cyclobacteriaceae</taxon>
    </lineage>
</organism>
<dbReference type="InterPro" id="IPR001296">
    <property type="entry name" value="Glyco_trans_1"/>
</dbReference>
<dbReference type="Pfam" id="PF00534">
    <property type="entry name" value="Glycos_transf_1"/>
    <property type="match status" value="1"/>
</dbReference>
<dbReference type="EMBL" id="AQHR01000054">
    <property type="protein sequence ID" value="EON77501.1"/>
    <property type="molecule type" value="Genomic_DNA"/>
</dbReference>
<keyword evidence="2" id="KW-0808">Transferase</keyword>
<dbReference type="GO" id="GO:0016757">
    <property type="term" value="F:glycosyltransferase activity"/>
    <property type="evidence" value="ECO:0007669"/>
    <property type="project" value="InterPro"/>
</dbReference>
<dbReference type="STRING" id="1232681.ADIS_2031"/>